<proteinExistence type="predicted"/>
<name>A0A4Y2DY40_ARAVE</name>
<organism evidence="1 2">
    <name type="scientific">Araneus ventricosus</name>
    <name type="common">Orbweaver spider</name>
    <name type="synonym">Epeira ventricosa</name>
    <dbReference type="NCBI Taxonomy" id="182803"/>
    <lineage>
        <taxon>Eukaryota</taxon>
        <taxon>Metazoa</taxon>
        <taxon>Ecdysozoa</taxon>
        <taxon>Arthropoda</taxon>
        <taxon>Chelicerata</taxon>
        <taxon>Arachnida</taxon>
        <taxon>Araneae</taxon>
        <taxon>Araneomorphae</taxon>
        <taxon>Entelegynae</taxon>
        <taxon>Araneoidea</taxon>
        <taxon>Araneidae</taxon>
        <taxon>Araneus</taxon>
    </lineage>
</organism>
<reference evidence="1 2" key="1">
    <citation type="journal article" date="2019" name="Sci. Rep.">
        <title>Orb-weaving spider Araneus ventricosus genome elucidates the spidroin gene catalogue.</title>
        <authorList>
            <person name="Kono N."/>
            <person name="Nakamura H."/>
            <person name="Ohtoshi R."/>
            <person name="Moran D.A.P."/>
            <person name="Shinohara A."/>
            <person name="Yoshida Y."/>
            <person name="Fujiwara M."/>
            <person name="Mori M."/>
            <person name="Tomita M."/>
            <person name="Arakawa K."/>
        </authorList>
    </citation>
    <scope>NUCLEOTIDE SEQUENCE [LARGE SCALE GENOMIC DNA]</scope>
</reference>
<accession>A0A4Y2DY40</accession>
<keyword evidence="2" id="KW-1185">Reference proteome</keyword>
<dbReference type="EMBL" id="BGPR01000468">
    <property type="protein sequence ID" value="GBM21822.1"/>
    <property type="molecule type" value="Genomic_DNA"/>
</dbReference>
<comment type="caution">
    <text evidence="1">The sequence shown here is derived from an EMBL/GenBank/DDBJ whole genome shotgun (WGS) entry which is preliminary data.</text>
</comment>
<evidence type="ECO:0000313" key="1">
    <source>
        <dbReference type="EMBL" id="GBM21822.1"/>
    </source>
</evidence>
<evidence type="ECO:0000313" key="2">
    <source>
        <dbReference type="Proteomes" id="UP000499080"/>
    </source>
</evidence>
<dbReference type="Proteomes" id="UP000499080">
    <property type="component" value="Unassembled WGS sequence"/>
</dbReference>
<gene>
    <name evidence="1" type="ORF">AVEN_32823_1</name>
</gene>
<sequence length="140" mass="15547">MISQIRQQDLCPFSQTASIITTLPASSCFQLLPKLLASHSLHLDKCTSLILQVTIIQVYHNCITFSSLRPSALFHPSCLSHQVTSAPRSLHLDGMPIPHPSSHPRHKIHHQFTSSHSSPSKAYHIFITQTGRDPPSSQSH</sequence>
<dbReference type="AlphaFoldDB" id="A0A4Y2DY40"/>
<protein>
    <submittedName>
        <fullName evidence="1">Uncharacterized protein</fullName>
    </submittedName>
</protein>